<gene>
    <name evidence="2" type="ORF">J2Z34_002091</name>
</gene>
<reference evidence="2 3" key="1">
    <citation type="submission" date="2021-03" db="EMBL/GenBank/DDBJ databases">
        <title>Genomic Encyclopedia of Type Strains, Phase IV (KMG-IV): sequencing the most valuable type-strain genomes for metagenomic binning, comparative biology and taxonomic classification.</title>
        <authorList>
            <person name="Goeker M."/>
        </authorList>
    </citation>
    <scope>NUCLEOTIDE SEQUENCE [LARGE SCALE GENOMIC DNA]</scope>
    <source>
        <strain evidence="2 3">DSM 6139</strain>
    </source>
</reference>
<dbReference type="InterPro" id="IPR006675">
    <property type="entry name" value="HDIG_dom"/>
</dbReference>
<dbReference type="SUPFAM" id="SSF109604">
    <property type="entry name" value="HD-domain/PDEase-like"/>
    <property type="match status" value="1"/>
</dbReference>
<comment type="caution">
    <text evidence="2">The sequence shown here is derived from an EMBL/GenBank/DDBJ whole genome shotgun (WGS) entry which is preliminary data.</text>
</comment>
<dbReference type="NCBIfam" id="TIGR00277">
    <property type="entry name" value="HDIG"/>
    <property type="match status" value="1"/>
</dbReference>
<evidence type="ECO:0000313" key="3">
    <source>
        <dbReference type="Proteomes" id="UP001519271"/>
    </source>
</evidence>
<sequence>MLGRVRQFLIHISGTFKRLDENYLVEHLDKEQLLLFLKLSKSDAQHSIRVAKAMEKHAPEELKYVYAGIGLFHDIGKTIRPLSVIEKVILVLVHAVMKDGLRKLVRFKSVESYLGHGRSGAEILEMRGIFYNTPWVRDVVRFHHDLPEHYSDDDEINSKFNKAMDSLKLADNDN</sequence>
<evidence type="ECO:0000313" key="2">
    <source>
        <dbReference type="EMBL" id="MBP1919601.1"/>
    </source>
</evidence>
<feature type="domain" description="HD" evidence="1">
    <location>
        <begin position="44"/>
        <end position="167"/>
    </location>
</feature>
<dbReference type="Pfam" id="PF01966">
    <property type="entry name" value="HD"/>
    <property type="match status" value="1"/>
</dbReference>
<accession>A0ABS4G4Y4</accession>
<evidence type="ECO:0000259" key="1">
    <source>
        <dbReference type="Pfam" id="PF01966"/>
    </source>
</evidence>
<dbReference type="Gene3D" id="1.10.3210.10">
    <property type="entry name" value="Hypothetical protein af1432"/>
    <property type="match status" value="1"/>
</dbReference>
<keyword evidence="3" id="KW-1185">Reference proteome</keyword>
<organism evidence="2 3">
    <name type="scientific">Youngiibacter multivorans</name>
    <dbReference type="NCBI Taxonomy" id="937251"/>
    <lineage>
        <taxon>Bacteria</taxon>
        <taxon>Bacillati</taxon>
        <taxon>Bacillota</taxon>
        <taxon>Clostridia</taxon>
        <taxon>Eubacteriales</taxon>
        <taxon>Clostridiaceae</taxon>
        <taxon>Youngiibacter</taxon>
    </lineage>
</organism>
<dbReference type="EMBL" id="JAGGKC010000017">
    <property type="protein sequence ID" value="MBP1919601.1"/>
    <property type="molecule type" value="Genomic_DNA"/>
</dbReference>
<dbReference type="Proteomes" id="UP001519271">
    <property type="component" value="Unassembled WGS sequence"/>
</dbReference>
<protein>
    <submittedName>
        <fullName evidence="2">Nucleotidyltransferase with HDIG domain</fullName>
    </submittedName>
</protein>
<dbReference type="RefSeq" id="WP_209459798.1">
    <property type="nucleotide sequence ID" value="NZ_JAGGKC010000017.1"/>
</dbReference>
<proteinExistence type="predicted"/>
<name>A0ABS4G4Y4_9CLOT</name>
<dbReference type="InterPro" id="IPR006674">
    <property type="entry name" value="HD_domain"/>
</dbReference>